<feature type="domain" description="Disease resistance N-terminal" evidence="7">
    <location>
        <begin position="5"/>
        <end position="94"/>
    </location>
</feature>
<dbReference type="InterPro" id="IPR042197">
    <property type="entry name" value="Apaf_helical"/>
</dbReference>
<comment type="caution">
    <text evidence="10">The sequence shown here is derived from an EMBL/GenBank/DDBJ whole genome shotgun (WGS) entry which is preliminary data.</text>
</comment>
<evidence type="ECO:0000256" key="3">
    <source>
        <dbReference type="ARBA" id="ARBA00022741"/>
    </source>
</evidence>
<dbReference type="Pfam" id="PF23559">
    <property type="entry name" value="WHD_DRP"/>
    <property type="match status" value="1"/>
</dbReference>
<dbReference type="InterPro" id="IPR041118">
    <property type="entry name" value="Rx_N"/>
</dbReference>
<dbReference type="InterPro" id="IPR036388">
    <property type="entry name" value="WH-like_DNA-bd_sf"/>
</dbReference>
<evidence type="ECO:0000256" key="5">
    <source>
        <dbReference type="ARBA" id="ARBA00022840"/>
    </source>
</evidence>
<dbReference type="Pfam" id="PF25019">
    <property type="entry name" value="LRR_R13L1-DRL21"/>
    <property type="match status" value="1"/>
</dbReference>
<dbReference type="InterPro" id="IPR032675">
    <property type="entry name" value="LRR_dom_sf"/>
</dbReference>
<dbReference type="Pfam" id="PF00931">
    <property type="entry name" value="NB-ARC"/>
    <property type="match status" value="1"/>
</dbReference>
<accession>A0AAD9TN60</accession>
<dbReference type="Gene3D" id="1.20.5.4130">
    <property type="match status" value="1"/>
</dbReference>
<dbReference type="GO" id="GO:0006952">
    <property type="term" value="P:defense response"/>
    <property type="evidence" value="ECO:0007669"/>
    <property type="project" value="UniProtKB-KW"/>
</dbReference>
<keyword evidence="2" id="KW-0677">Repeat</keyword>
<evidence type="ECO:0008006" key="12">
    <source>
        <dbReference type="Google" id="ProtNLM"/>
    </source>
</evidence>
<feature type="domain" description="R13L1/DRL21-like LRR repeat region" evidence="9">
    <location>
        <begin position="688"/>
        <end position="816"/>
    </location>
</feature>
<feature type="domain" description="Disease resistance protein winged helix" evidence="8">
    <location>
        <begin position="433"/>
        <end position="501"/>
    </location>
</feature>
<evidence type="ECO:0000256" key="1">
    <source>
        <dbReference type="ARBA" id="ARBA00022614"/>
    </source>
</evidence>
<gene>
    <name evidence="10" type="ORF">Ddye_026952</name>
</gene>
<protein>
    <recommendedName>
        <fullName evidence="12">Disease resistance RPP13-like protein 1</fullName>
    </recommendedName>
</protein>
<dbReference type="Proteomes" id="UP001280121">
    <property type="component" value="Unassembled WGS sequence"/>
</dbReference>
<feature type="domain" description="NB-ARC" evidence="6">
    <location>
        <begin position="191"/>
        <end position="352"/>
    </location>
</feature>
<evidence type="ECO:0000256" key="4">
    <source>
        <dbReference type="ARBA" id="ARBA00022821"/>
    </source>
</evidence>
<dbReference type="SUPFAM" id="SSF52058">
    <property type="entry name" value="L domain-like"/>
    <property type="match status" value="2"/>
</dbReference>
<dbReference type="Gene3D" id="1.10.8.430">
    <property type="entry name" value="Helical domain of apoptotic protease-activating factors"/>
    <property type="match status" value="1"/>
</dbReference>
<evidence type="ECO:0000259" key="8">
    <source>
        <dbReference type="Pfam" id="PF23559"/>
    </source>
</evidence>
<dbReference type="FunFam" id="1.10.10.10:FF:000322">
    <property type="entry name" value="Probable disease resistance protein At1g63360"/>
    <property type="match status" value="1"/>
</dbReference>
<reference evidence="10" key="1">
    <citation type="journal article" date="2023" name="Plant J.">
        <title>Genome sequences and population genomics provide insights into the demographic history, inbreeding, and mutation load of two 'living fossil' tree species of Dipteronia.</title>
        <authorList>
            <person name="Feng Y."/>
            <person name="Comes H.P."/>
            <person name="Chen J."/>
            <person name="Zhu S."/>
            <person name="Lu R."/>
            <person name="Zhang X."/>
            <person name="Li P."/>
            <person name="Qiu J."/>
            <person name="Olsen K.M."/>
            <person name="Qiu Y."/>
        </authorList>
    </citation>
    <scope>NUCLEOTIDE SEQUENCE</scope>
    <source>
        <strain evidence="10">KIB01</strain>
    </source>
</reference>
<keyword evidence="4" id="KW-0611">Plant defense</keyword>
<dbReference type="Pfam" id="PF18052">
    <property type="entry name" value="Rx_N"/>
    <property type="match status" value="1"/>
</dbReference>
<dbReference type="EMBL" id="JANJYI010000008">
    <property type="protein sequence ID" value="KAK2639157.1"/>
    <property type="molecule type" value="Genomic_DNA"/>
</dbReference>
<dbReference type="PANTHER" id="PTHR36766">
    <property type="entry name" value="PLANT BROAD-SPECTRUM MILDEW RESISTANCE PROTEIN RPW8"/>
    <property type="match status" value="1"/>
</dbReference>
<name>A0AAD9TN60_9ROSI</name>
<evidence type="ECO:0000313" key="11">
    <source>
        <dbReference type="Proteomes" id="UP001280121"/>
    </source>
</evidence>
<dbReference type="PANTHER" id="PTHR36766:SF51">
    <property type="entry name" value="DISEASE RESISTANCE RPP13-LIKE PROTEIN 1"/>
    <property type="match status" value="1"/>
</dbReference>
<keyword evidence="11" id="KW-1185">Reference proteome</keyword>
<evidence type="ECO:0000259" key="9">
    <source>
        <dbReference type="Pfam" id="PF25019"/>
    </source>
</evidence>
<dbReference type="FunFam" id="3.40.50.300:FF:001091">
    <property type="entry name" value="Probable disease resistance protein At1g61300"/>
    <property type="match status" value="1"/>
</dbReference>
<sequence>MAQLFVSAQLDLLFEKLYSPELLNSATQEVRSRLNKWGETFRLFKAALIYAEEKQLRNRFGKIWQDELRDLAYDAEDILDEFATEVLRRKLKIEEHHADTSWARKLMPACCVAFTSTASTASTALNFNFSMRSKIDDITSRLDVLGRRGTELGLDEIAGGRSNVSQQRQLTTSFHTEVVYGRDADKANLLEMVLTGDPDVVSVISIVGMGGIGKTTVAQQVYNDKAVSDFDLKAWVWISNDFDVFRISNDILFSITGRLCQDLNETQILLRETLAKKKFLFVFDDVWSTNDSHWESLMKPLMVGAHGSKIILTTRNVNVALTMGSYNTCYRLKLLSDEDCWSLFNRYAFRYEVMGADLGNLIRQKVIEKCKGLPLTAKTLGCFLLHEPRDEWLFILDNKMWKLMDVTGILQALQLSYNYLPSHLKQCFAYCAIFPKDYEFEEKELVLLWMAEGLIQQSAGNKQPEELGCEYFHELLSSSFFQMSSSNSSKFIMHDLINDLAQIVSRNISFRLEDKLGSNKQSYEIANTRYSSYSRHYNVKSKFEVFKEAKHLRSFLLMLPTKDISNPVVLELLPQFKKLRALSLQKYNIIELPNSIGDLRHLRYLNLSDSEIRSLSESINSLCNLQTLLLRNCRKLLKLPCNMGNLINLRHLDISGASLIVDMPMGMSKWERLRTLSNFIVGKEYPRLNELEHLKFLCGELHISRLENMIGFEETMGFILNKKIDIKVLLLEWSFESDHDVRHREEVDNMVLVKLRPHQNLEKLTIKGYGGTYFLWVGDIRFSKMTVLKLENCNRCTHLPSLGMLGSLKSLMIKGMKSIKSIGSEFYGQPCSKSFPSLETLCFEDLEEWEHWDNNKENEGVTILPILRNLSVVRCPKLTQRLPTNLSLLEKLVIRECARLMENSILKSTQWLYGVIFLKELHIGNCKNLTTLIRRIERNNKHIEELRIEGCHDPVPFVFRGHPPASLKRLDVRNCEKLQCLLDDNDDTSSSCSSSSMINMKDSNISTSNLEDLYVQDCRSLTCVLSIHQLSATLVHLSIKKCSKLTNFSLPAVVKYLEIEECSELTTLSPRDQLPEKLGSLKISWCPKLESIVEKFHNNTDLYEIWVVGCEKLKSIPDGLHTLSSLTDIRISYCVNLVSFPEGGFPNTNTNLSVEIKACEKLKAVPQVHTLTSLQQLSLWDCPSLSFPAQGLPTNLESLAIQGHKLYETLEKVGLQNLTYLMNLSICGLPDILSFCVEVIRISLPPNLTQLYIGHFPNLKDLSSIGLEKLTSLKWLSVHNCPHLKSLPSLSPSVELYTNECPLLKNKK</sequence>
<keyword evidence="3" id="KW-0547">Nucleotide-binding</keyword>
<dbReference type="InterPro" id="IPR027417">
    <property type="entry name" value="P-loop_NTPase"/>
</dbReference>
<proteinExistence type="predicted"/>
<keyword evidence="1" id="KW-0433">Leucine-rich repeat</keyword>
<dbReference type="Gene3D" id="3.80.10.10">
    <property type="entry name" value="Ribonuclease Inhibitor"/>
    <property type="match status" value="3"/>
</dbReference>
<dbReference type="PRINTS" id="PR00364">
    <property type="entry name" value="DISEASERSIST"/>
</dbReference>
<dbReference type="GO" id="GO:0043531">
    <property type="term" value="F:ADP binding"/>
    <property type="evidence" value="ECO:0007669"/>
    <property type="project" value="InterPro"/>
</dbReference>
<evidence type="ECO:0000259" key="6">
    <source>
        <dbReference type="Pfam" id="PF00931"/>
    </source>
</evidence>
<dbReference type="GO" id="GO:0051707">
    <property type="term" value="P:response to other organism"/>
    <property type="evidence" value="ECO:0007669"/>
    <property type="project" value="UniProtKB-ARBA"/>
</dbReference>
<dbReference type="InterPro" id="IPR056789">
    <property type="entry name" value="LRR_R13L1-DRL21"/>
</dbReference>
<dbReference type="GO" id="GO:0005524">
    <property type="term" value="F:ATP binding"/>
    <property type="evidence" value="ECO:0007669"/>
    <property type="project" value="UniProtKB-KW"/>
</dbReference>
<evidence type="ECO:0000259" key="7">
    <source>
        <dbReference type="Pfam" id="PF18052"/>
    </source>
</evidence>
<dbReference type="Gene3D" id="1.10.10.10">
    <property type="entry name" value="Winged helix-like DNA-binding domain superfamily/Winged helix DNA-binding domain"/>
    <property type="match status" value="1"/>
</dbReference>
<keyword evidence="5" id="KW-0067">ATP-binding</keyword>
<evidence type="ECO:0000256" key="2">
    <source>
        <dbReference type="ARBA" id="ARBA00022737"/>
    </source>
</evidence>
<dbReference type="SUPFAM" id="SSF52540">
    <property type="entry name" value="P-loop containing nucleoside triphosphate hydrolases"/>
    <property type="match status" value="1"/>
</dbReference>
<dbReference type="Gene3D" id="3.40.50.300">
    <property type="entry name" value="P-loop containing nucleotide triphosphate hydrolases"/>
    <property type="match status" value="1"/>
</dbReference>
<evidence type="ECO:0000313" key="10">
    <source>
        <dbReference type="EMBL" id="KAK2639157.1"/>
    </source>
</evidence>
<dbReference type="InterPro" id="IPR058922">
    <property type="entry name" value="WHD_DRP"/>
</dbReference>
<organism evidence="10 11">
    <name type="scientific">Dipteronia dyeriana</name>
    <dbReference type="NCBI Taxonomy" id="168575"/>
    <lineage>
        <taxon>Eukaryota</taxon>
        <taxon>Viridiplantae</taxon>
        <taxon>Streptophyta</taxon>
        <taxon>Embryophyta</taxon>
        <taxon>Tracheophyta</taxon>
        <taxon>Spermatophyta</taxon>
        <taxon>Magnoliopsida</taxon>
        <taxon>eudicotyledons</taxon>
        <taxon>Gunneridae</taxon>
        <taxon>Pentapetalae</taxon>
        <taxon>rosids</taxon>
        <taxon>malvids</taxon>
        <taxon>Sapindales</taxon>
        <taxon>Sapindaceae</taxon>
        <taxon>Hippocastanoideae</taxon>
        <taxon>Acereae</taxon>
        <taxon>Dipteronia</taxon>
    </lineage>
</organism>
<dbReference type="InterPro" id="IPR002182">
    <property type="entry name" value="NB-ARC"/>
</dbReference>